<feature type="transmembrane region" description="Helical" evidence="1">
    <location>
        <begin position="6"/>
        <end position="29"/>
    </location>
</feature>
<comment type="caution">
    <text evidence="2">The sequence shown here is derived from an EMBL/GenBank/DDBJ whole genome shotgun (WGS) entry which is preliminary data.</text>
</comment>
<sequence>MSLGKLWVLLQDVLFCYYTLFLLFLLIVIKDDIDRKRVFLTNEVDVAVNISPILFSEIYCH</sequence>
<keyword evidence="1" id="KW-0812">Transmembrane</keyword>
<dbReference type="EMBL" id="LGCK01000014">
    <property type="protein sequence ID" value="KPL70656.1"/>
    <property type="molecule type" value="Genomic_DNA"/>
</dbReference>
<dbReference type="Proteomes" id="UP000050430">
    <property type="component" value="Unassembled WGS sequence"/>
</dbReference>
<gene>
    <name evidence="2" type="ORF">ADM99_16305</name>
</gene>
<name>A0A0P6X8S0_9CHLR</name>
<keyword evidence="1" id="KW-1133">Transmembrane helix</keyword>
<keyword evidence="1" id="KW-0472">Membrane</keyword>
<reference evidence="2 3" key="1">
    <citation type="submission" date="2015-07" db="EMBL/GenBank/DDBJ databases">
        <title>Genome sequence of Leptolinea tardivitalis DSM 16556.</title>
        <authorList>
            <person name="Hemp J."/>
            <person name="Ward L.M."/>
            <person name="Pace L.A."/>
            <person name="Fischer W.W."/>
        </authorList>
    </citation>
    <scope>NUCLEOTIDE SEQUENCE [LARGE SCALE GENOMIC DNA]</scope>
    <source>
        <strain evidence="2 3">YMTK-2</strain>
    </source>
</reference>
<evidence type="ECO:0000313" key="2">
    <source>
        <dbReference type="EMBL" id="KPL70656.1"/>
    </source>
</evidence>
<evidence type="ECO:0000256" key="1">
    <source>
        <dbReference type="SAM" id="Phobius"/>
    </source>
</evidence>
<dbReference type="AlphaFoldDB" id="A0A0P6X8S0"/>
<evidence type="ECO:0000313" key="3">
    <source>
        <dbReference type="Proteomes" id="UP000050430"/>
    </source>
</evidence>
<protein>
    <submittedName>
        <fullName evidence="2">Uncharacterized protein</fullName>
    </submittedName>
</protein>
<organism evidence="2 3">
    <name type="scientific">Leptolinea tardivitalis</name>
    <dbReference type="NCBI Taxonomy" id="229920"/>
    <lineage>
        <taxon>Bacteria</taxon>
        <taxon>Bacillati</taxon>
        <taxon>Chloroflexota</taxon>
        <taxon>Anaerolineae</taxon>
        <taxon>Anaerolineales</taxon>
        <taxon>Anaerolineaceae</taxon>
        <taxon>Leptolinea</taxon>
    </lineage>
</organism>
<proteinExistence type="predicted"/>
<accession>A0A0P6X8S0</accession>
<keyword evidence="3" id="KW-1185">Reference proteome</keyword>